<evidence type="ECO:0000313" key="3">
    <source>
        <dbReference type="Proteomes" id="UP000245523"/>
    </source>
</evidence>
<accession>A0ABX5LLS4</accession>
<evidence type="ECO:0008006" key="4">
    <source>
        <dbReference type="Google" id="ProtNLM"/>
    </source>
</evidence>
<organism evidence="2 3">
    <name type="scientific">Hallerella porci</name>
    <dbReference type="NCBI Taxonomy" id="1945871"/>
    <lineage>
        <taxon>Bacteria</taxon>
        <taxon>Pseudomonadati</taxon>
        <taxon>Fibrobacterota</taxon>
        <taxon>Fibrobacteria</taxon>
        <taxon>Fibrobacterales</taxon>
        <taxon>Fibrobacteraceae</taxon>
        <taxon>Hallerella</taxon>
    </lineage>
</organism>
<evidence type="ECO:0000313" key="2">
    <source>
        <dbReference type="EMBL" id="PWK93249.1"/>
    </source>
</evidence>
<reference evidence="2 3" key="1">
    <citation type="submission" date="2018-05" db="EMBL/GenBank/DDBJ databases">
        <title>Animal gut microbial communities from fecal samples from Wisconsin, USA.</title>
        <authorList>
            <person name="Neumann A."/>
        </authorList>
    </citation>
    <scope>NUCLEOTIDE SEQUENCE [LARGE SCALE GENOMIC DNA]</scope>
    <source>
        <strain evidence="2 3">UWS4</strain>
    </source>
</reference>
<dbReference type="Gene3D" id="2.60.450.10">
    <property type="entry name" value="Lipopolysaccharide (LPS) transport protein A like domain"/>
    <property type="match status" value="1"/>
</dbReference>
<keyword evidence="3" id="KW-1185">Reference proteome</keyword>
<protein>
    <recommendedName>
        <fullName evidence="4">OstA-like protein</fullName>
    </recommendedName>
</protein>
<proteinExistence type="predicted"/>
<dbReference type="Proteomes" id="UP000245523">
    <property type="component" value="Unassembled WGS sequence"/>
</dbReference>
<name>A0ABX5LLS4_9BACT</name>
<gene>
    <name evidence="2" type="ORF">B0H50_12917</name>
</gene>
<feature type="region of interest" description="Disordered" evidence="1">
    <location>
        <begin position="403"/>
        <end position="424"/>
    </location>
</feature>
<evidence type="ECO:0000256" key="1">
    <source>
        <dbReference type="SAM" id="MobiDB-lite"/>
    </source>
</evidence>
<dbReference type="RefSeq" id="WP_109587733.1">
    <property type="nucleotide sequence ID" value="NZ_JAXEIU010000005.1"/>
</dbReference>
<comment type="caution">
    <text evidence="2">The sequence shown here is derived from an EMBL/GenBank/DDBJ whole genome shotgun (WGS) entry which is preliminary data.</text>
</comment>
<sequence length="424" mass="48103">MIFRWVIFAVLLCGMFEQAFSRNAPLLMRHADSLAAMRKAGFLLLHGRVYFTHDSIAFRTGRATWNKTLDQVECEGNFLFTHPDGFIKANRGSYQRKTEIAIASGTVEAKDSAGTYAFFGDHLVYNKKNKILTLTQKPVLQQYQKQKNGKIDTTTIRAEFISFDQNAEFAKAFQNVVITQGSMIVTCDSGFLDKKNNWVALKGSPKFTMDGYELTGDSIYLTIDSDKRTLKSALVIRNAKGKQHEKGKNGKPDQFTEATGDTLYTEFADDKIKRLYVNLNANGFFYESDFADYKNKMEGGRLDLAFKNGKLRAALISGDAQSSYFHVMEKKRQIDGKNEAAGDTIRIAFSDGKVKHLKLSGKKTLASGRYIDLTKENIFPKMEIDTTMKNFTKKNFQKINDEKIKERNLKKNQEKISAKKEEVK</sequence>
<dbReference type="EMBL" id="QGHD01000029">
    <property type="protein sequence ID" value="PWK93249.1"/>
    <property type="molecule type" value="Genomic_DNA"/>
</dbReference>